<dbReference type="EMBL" id="JABMCI010000066">
    <property type="protein sequence ID" value="NUU18231.1"/>
    <property type="molecule type" value="Genomic_DNA"/>
</dbReference>
<keyword evidence="2" id="KW-1185">Reference proteome</keyword>
<gene>
    <name evidence="1" type="ORF">HP550_13320</name>
</gene>
<protein>
    <recommendedName>
        <fullName evidence="3">Transcriptional regulator, AbiEi antitoxin, Type IV TA system</fullName>
    </recommendedName>
</protein>
<evidence type="ECO:0000313" key="2">
    <source>
        <dbReference type="Proteomes" id="UP000565724"/>
    </source>
</evidence>
<evidence type="ECO:0000313" key="1">
    <source>
        <dbReference type="EMBL" id="NUU18231.1"/>
    </source>
</evidence>
<organism evidence="1 2">
    <name type="scientific">Cellulomonas humilata</name>
    <dbReference type="NCBI Taxonomy" id="144055"/>
    <lineage>
        <taxon>Bacteria</taxon>
        <taxon>Bacillati</taxon>
        <taxon>Actinomycetota</taxon>
        <taxon>Actinomycetes</taxon>
        <taxon>Micrococcales</taxon>
        <taxon>Cellulomonadaceae</taxon>
        <taxon>Cellulomonas</taxon>
    </lineage>
</organism>
<evidence type="ECO:0008006" key="3">
    <source>
        <dbReference type="Google" id="ProtNLM"/>
    </source>
</evidence>
<accession>A0A7Y6DX82</accession>
<dbReference type="AlphaFoldDB" id="A0A7Y6DX82"/>
<comment type="caution">
    <text evidence="1">The sequence shown here is derived from an EMBL/GenBank/DDBJ whole genome shotgun (WGS) entry which is preliminary data.</text>
</comment>
<proteinExistence type="predicted"/>
<dbReference type="Proteomes" id="UP000565724">
    <property type="component" value="Unassembled WGS sequence"/>
</dbReference>
<name>A0A7Y6DX82_9CELL</name>
<sequence>MSDVRHDAPRPARLPHRLSAAARDTVVRQEAVVTSAQLHAWGVGRAVVSRRVARGDWQQLWRGVVALHSGTLTWRQRARGALLYAGDGAALSHASAAFVHGIVSTPGPRIVVSIPVRRAVSPQPGLEIRRRRTMPYAGGRVRALGVDDTVLDLVHELESEDDVVGLVCEAVRVGVLPGRLLLQAGDRRFLRHRGLVVSLLGEEGTGVESPLEHRYVRDVERRHRLPVARPQVRERTGGRWIRADRVHVGLGVRIELDGQLAHPSGRTALDTWRDNAVLIERSEITLRYRWQHVVAEPCQTAGQVATALRSRGWEGRATPCSPTCPVLA</sequence>
<reference evidence="1 2" key="1">
    <citation type="submission" date="2020-05" db="EMBL/GenBank/DDBJ databases">
        <title>Genome Sequencing of Type Strains.</title>
        <authorList>
            <person name="Lemaire J.F."/>
            <person name="Inderbitzin P."/>
            <person name="Gregorio O.A."/>
            <person name="Collins S.B."/>
            <person name="Wespe N."/>
            <person name="Knight-Connoni V."/>
        </authorList>
    </citation>
    <scope>NUCLEOTIDE SEQUENCE [LARGE SCALE GENOMIC DNA]</scope>
    <source>
        <strain evidence="1 2">ATCC 25174</strain>
    </source>
</reference>